<name>A0AAJ1BIH7_9GAMM</name>
<dbReference type="RefSeq" id="WP_240591562.1">
    <property type="nucleotide sequence ID" value="NZ_JAKUDL010000004.1"/>
</dbReference>
<evidence type="ECO:0000313" key="3">
    <source>
        <dbReference type="Proteomes" id="UP001297581"/>
    </source>
</evidence>
<protein>
    <recommendedName>
        <fullName evidence="4">Secreted protein</fullName>
    </recommendedName>
</protein>
<accession>A0AAJ1BIH7</accession>
<dbReference type="EMBL" id="JAKUDL010000004">
    <property type="protein sequence ID" value="MCH4295343.1"/>
    <property type="molecule type" value="Genomic_DNA"/>
</dbReference>
<reference evidence="2 3" key="1">
    <citation type="submission" date="2022-02" db="EMBL/GenBank/DDBJ databases">
        <title>The genome sequence of Shewanella sp. 3B26.</title>
        <authorList>
            <person name="Du J."/>
        </authorList>
    </citation>
    <scope>NUCLEOTIDE SEQUENCE [LARGE SCALE GENOMIC DNA]</scope>
    <source>
        <strain evidence="2 3">3B26</strain>
    </source>
</reference>
<feature type="chain" id="PRO_5042579148" description="Secreted protein" evidence="1">
    <location>
        <begin position="21"/>
        <end position="190"/>
    </location>
</feature>
<sequence>MNYKLTLLPALLLVSSSAVAAPPHLQFFDSLSALCGKAFEGKVTRSDASDDGFASSRLVMHVRECSDNQIKVPFHVGEDRSRTWVISKTDTGLRLKHDHRYEDGREHKVTQYGGDTADVGSARWQSFPVDSFSINNFNNNGLTQSVTNVWHLGLNRQSFSYRLTRENRDFLVEFDLTRPIEQPPAPWGHQ</sequence>
<dbReference type="AlphaFoldDB" id="A0AAJ1BIH7"/>
<keyword evidence="3" id="KW-1185">Reference proteome</keyword>
<keyword evidence="1" id="KW-0732">Signal</keyword>
<gene>
    <name evidence="2" type="ORF">MJ923_13615</name>
</gene>
<evidence type="ECO:0000313" key="2">
    <source>
        <dbReference type="EMBL" id="MCH4295343.1"/>
    </source>
</evidence>
<proteinExistence type="predicted"/>
<evidence type="ECO:0008006" key="4">
    <source>
        <dbReference type="Google" id="ProtNLM"/>
    </source>
</evidence>
<dbReference type="Proteomes" id="UP001297581">
    <property type="component" value="Unassembled WGS sequence"/>
</dbReference>
<comment type="caution">
    <text evidence="2">The sequence shown here is derived from an EMBL/GenBank/DDBJ whole genome shotgun (WGS) entry which is preliminary data.</text>
</comment>
<feature type="signal peptide" evidence="1">
    <location>
        <begin position="1"/>
        <end position="20"/>
    </location>
</feature>
<organism evidence="2 3">
    <name type="scientific">Shewanella zhuhaiensis</name>
    <dbReference type="NCBI Taxonomy" id="2919576"/>
    <lineage>
        <taxon>Bacteria</taxon>
        <taxon>Pseudomonadati</taxon>
        <taxon>Pseudomonadota</taxon>
        <taxon>Gammaproteobacteria</taxon>
        <taxon>Alteromonadales</taxon>
        <taxon>Shewanellaceae</taxon>
        <taxon>Shewanella</taxon>
    </lineage>
</organism>
<evidence type="ECO:0000256" key="1">
    <source>
        <dbReference type="SAM" id="SignalP"/>
    </source>
</evidence>